<proteinExistence type="predicted"/>
<protein>
    <recommendedName>
        <fullName evidence="2">Outer membrane protein beta-barrel domain-containing protein</fullName>
    </recommendedName>
</protein>
<sequence length="227" mass="25682">MKNVYLVIVQILLFTSIASAESERVYSMEAFLGSAYSFKTPLEIEQDGEDKISLTADYDTKPFKGAPYYAVRLGTWDEDKGWEVELIHHKLYLANNPPEVNNFEITHGYNLLTLIRGWKKQWGGKEYIVRVGAGLTLVHPEITVRNKQMHGEHTVDSNGLMFNLAGYTAQASVGRRFYFSDRIFGSLEGKFTVSTADIKMEDGEVDAPNVAVHVLFGLGYDYKRPKK</sequence>
<dbReference type="EMBL" id="UOGA01000255">
    <property type="protein sequence ID" value="VAX23868.1"/>
    <property type="molecule type" value="Genomic_DNA"/>
</dbReference>
<evidence type="ECO:0008006" key="2">
    <source>
        <dbReference type="Google" id="ProtNLM"/>
    </source>
</evidence>
<reference evidence="1" key="1">
    <citation type="submission" date="2018-06" db="EMBL/GenBank/DDBJ databases">
        <authorList>
            <person name="Zhirakovskaya E."/>
        </authorList>
    </citation>
    <scope>NUCLEOTIDE SEQUENCE</scope>
</reference>
<accession>A0A3B1CIQ1</accession>
<name>A0A3B1CIQ1_9ZZZZ</name>
<gene>
    <name evidence="1" type="ORF">MNBD_NITROSPINAE04-194</name>
</gene>
<evidence type="ECO:0000313" key="1">
    <source>
        <dbReference type="EMBL" id="VAX23868.1"/>
    </source>
</evidence>
<dbReference type="AlphaFoldDB" id="A0A3B1CIQ1"/>
<organism evidence="1">
    <name type="scientific">hydrothermal vent metagenome</name>
    <dbReference type="NCBI Taxonomy" id="652676"/>
    <lineage>
        <taxon>unclassified sequences</taxon>
        <taxon>metagenomes</taxon>
        <taxon>ecological metagenomes</taxon>
    </lineage>
</organism>